<protein>
    <recommendedName>
        <fullName evidence="1">Calcineurin-like phosphoesterase domain-containing protein</fullName>
    </recommendedName>
</protein>
<evidence type="ECO:0000259" key="1">
    <source>
        <dbReference type="Pfam" id="PF00149"/>
    </source>
</evidence>
<dbReference type="Pfam" id="PF00149">
    <property type="entry name" value="Metallophos"/>
    <property type="match status" value="1"/>
</dbReference>
<name>A0A423PZM5_9GAMM</name>
<dbReference type="Gene3D" id="3.60.21.10">
    <property type="match status" value="1"/>
</dbReference>
<dbReference type="AlphaFoldDB" id="A0A423PZM5"/>
<dbReference type="InterPro" id="IPR004843">
    <property type="entry name" value="Calcineurin-like_PHP"/>
</dbReference>
<organism evidence="2 3">
    <name type="scientific">Salinisphaera japonica YTM-1</name>
    <dbReference type="NCBI Taxonomy" id="1209778"/>
    <lineage>
        <taxon>Bacteria</taxon>
        <taxon>Pseudomonadati</taxon>
        <taxon>Pseudomonadota</taxon>
        <taxon>Gammaproteobacteria</taxon>
        <taxon>Salinisphaerales</taxon>
        <taxon>Salinisphaeraceae</taxon>
        <taxon>Salinisphaera</taxon>
    </lineage>
</organism>
<sequence>MRHNVARFDERRHASYKSAMKIGIIGDIHGAWDEHDTRFFNRAGYDALLLTGDLPRFVGALPVARQLAALTPPAYMIAGNHDATGLVQLYAEMSGHARLTRLTALGMPERVAELDAALGPITLGGYSRHELEPELGLIMARPHAMGGDRLYFADYLRRVYGVTDLAGSRDALCRLIDNAPRDLVVLAHNGPAGLGEAPDAPFGCDFDPKRGDFGDRDLADALDYARQTGHRIHATVAGHMHHRSKDGQTWRRTHRRDSHDTLHINAARVPRIEAEGARRHHVALTIDAEGATAETRWVDQGGKLVSSETLG</sequence>
<reference evidence="2 3" key="1">
    <citation type="submission" date="2013-10" db="EMBL/GenBank/DDBJ databases">
        <title>Salinisphaera japonica YTM-1 Genome Sequencing.</title>
        <authorList>
            <person name="Lai Q."/>
            <person name="Li C."/>
            <person name="Shao Z."/>
        </authorList>
    </citation>
    <scope>NUCLEOTIDE SEQUENCE [LARGE SCALE GENOMIC DNA]</scope>
    <source>
        <strain evidence="2 3">YTM-1</strain>
    </source>
</reference>
<dbReference type="InterPro" id="IPR027629">
    <property type="entry name" value="DevT-like"/>
</dbReference>
<dbReference type="GO" id="GO:0016787">
    <property type="term" value="F:hydrolase activity"/>
    <property type="evidence" value="ECO:0007669"/>
    <property type="project" value="InterPro"/>
</dbReference>
<gene>
    <name evidence="2" type="ORF">SAJA_03520</name>
</gene>
<dbReference type="EMBL" id="AYKG01000007">
    <property type="protein sequence ID" value="ROO31160.1"/>
    <property type="molecule type" value="Genomic_DNA"/>
</dbReference>
<proteinExistence type="predicted"/>
<evidence type="ECO:0000313" key="2">
    <source>
        <dbReference type="EMBL" id="ROO31160.1"/>
    </source>
</evidence>
<feature type="domain" description="Calcineurin-like phosphoesterase" evidence="1">
    <location>
        <begin position="20"/>
        <end position="242"/>
    </location>
</feature>
<dbReference type="PANTHER" id="PTHR35769:SF2">
    <property type="entry name" value="CALCINEURIN-LIKE METALLO-PHOSPHOESTERASE SUPERFAMILY PROTEIN"/>
    <property type="match status" value="1"/>
</dbReference>
<dbReference type="OrthoDB" id="333335at2"/>
<comment type="caution">
    <text evidence="2">The sequence shown here is derived from an EMBL/GenBank/DDBJ whole genome shotgun (WGS) entry which is preliminary data.</text>
</comment>
<dbReference type="PANTHER" id="PTHR35769">
    <property type="entry name" value="CALCINEURIN-LIKE METALLO-PHOSPHOESTERASE SUPERFAMILY PROTEIN"/>
    <property type="match status" value="1"/>
</dbReference>
<accession>A0A423PZM5</accession>
<dbReference type="SUPFAM" id="SSF56300">
    <property type="entry name" value="Metallo-dependent phosphatases"/>
    <property type="match status" value="1"/>
</dbReference>
<keyword evidence="3" id="KW-1185">Reference proteome</keyword>
<dbReference type="InterPro" id="IPR029052">
    <property type="entry name" value="Metallo-depent_PP-like"/>
</dbReference>
<dbReference type="InParanoid" id="A0A423PZM5"/>
<evidence type="ECO:0000313" key="3">
    <source>
        <dbReference type="Proteomes" id="UP000285310"/>
    </source>
</evidence>
<dbReference type="Proteomes" id="UP000285310">
    <property type="component" value="Unassembled WGS sequence"/>
</dbReference>